<dbReference type="Proteomes" id="UP000516439">
    <property type="component" value="Chromosome"/>
</dbReference>
<dbReference type="Pfam" id="PF12833">
    <property type="entry name" value="HTH_18"/>
    <property type="match status" value="1"/>
</dbReference>
<evidence type="ECO:0000256" key="2">
    <source>
        <dbReference type="ARBA" id="ARBA00023125"/>
    </source>
</evidence>
<gene>
    <name evidence="5" type="ORF">H9N25_11700</name>
</gene>
<evidence type="ECO:0000259" key="4">
    <source>
        <dbReference type="PROSITE" id="PS01124"/>
    </source>
</evidence>
<dbReference type="PANTHER" id="PTHR43280">
    <property type="entry name" value="ARAC-FAMILY TRANSCRIPTIONAL REGULATOR"/>
    <property type="match status" value="1"/>
</dbReference>
<keyword evidence="2" id="KW-0238">DNA-binding</keyword>
<organism evidence="5 6">
    <name type="scientific">Pedobacter riviphilus</name>
    <dbReference type="NCBI Taxonomy" id="2766984"/>
    <lineage>
        <taxon>Bacteria</taxon>
        <taxon>Pseudomonadati</taxon>
        <taxon>Bacteroidota</taxon>
        <taxon>Sphingobacteriia</taxon>
        <taxon>Sphingobacteriales</taxon>
        <taxon>Sphingobacteriaceae</taxon>
        <taxon>Pedobacter</taxon>
    </lineage>
</organism>
<keyword evidence="1" id="KW-0805">Transcription regulation</keyword>
<accession>A0ABX6TQM9</accession>
<proteinExistence type="predicted"/>
<evidence type="ECO:0000256" key="1">
    <source>
        <dbReference type="ARBA" id="ARBA00023015"/>
    </source>
</evidence>
<evidence type="ECO:0000313" key="6">
    <source>
        <dbReference type="Proteomes" id="UP000516439"/>
    </source>
</evidence>
<dbReference type="Gene3D" id="1.10.10.60">
    <property type="entry name" value="Homeodomain-like"/>
    <property type="match status" value="1"/>
</dbReference>
<dbReference type="InterPro" id="IPR009057">
    <property type="entry name" value="Homeodomain-like_sf"/>
</dbReference>
<evidence type="ECO:0000313" key="5">
    <source>
        <dbReference type="EMBL" id="QNR86990.1"/>
    </source>
</evidence>
<protein>
    <submittedName>
        <fullName evidence="5">Helix-turn-helix transcriptional regulator</fullName>
    </submittedName>
</protein>
<dbReference type="SMART" id="SM00342">
    <property type="entry name" value="HTH_ARAC"/>
    <property type="match status" value="1"/>
</dbReference>
<evidence type="ECO:0000256" key="3">
    <source>
        <dbReference type="ARBA" id="ARBA00023163"/>
    </source>
</evidence>
<name>A0ABX6TQM9_9SPHI</name>
<sequence length="283" mass="32358">MSKTKSYIGHPGSDPGSENKAFVEYKYFDNASMLTAALEGDYFALILFESGTGEQNIASQKQVIKPQQICIYPPGEIPQWRFQNEPKGQILLIKRPLIETFPTILQFSFLGRNAHSILDLDTEMYEKVCAEFSAINKELSASTVFSKLVNARCRLVGLMITLWVEHTFGDHSPQRSKSIAYKFQAMVDKHFKTQKSVSFYANHLCITSNYLGVLCKKQYKMSALDFIQERVLLEAKKLLHSSDRSIKEIAFDLGFKSQTYFCYFFKVKTSLTPREYKIILGKS</sequence>
<dbReference type="RefSeq" id="WP_190329009.1">
    <property type="nucleotide sequence ID" value="NZ_CP061171.1"/>
</dbReference>
<feature type="domain" description="HTH araC/xylS-type" evidence="4">
    <location>
        <begin position="181"/>
        <end position="279"/>
    </location>
</feature>
<dbReference type="PANTHER" id="PTHR43280:SF32">
    <property type="entry name" value="TRANSCRIPTIONAL REGULATORY PROTEIN"/>
    <property type="match status" value="1"/>
</dbReference>
<reference evidence="5 6" key="1">
    <citation type="submission" date="2020-09" db="EMBL/GenBank/DDBJ databases">
        <title>Pedobacter sp. SW-16 isolated from soil near Yeocheon.</title>
        <authorList>
            <person name="Im H.S."/>
            <person name="Joung Y."/>
            <person name="Lee S.-S."/>
        </authorList>
    </citation>
    <scope>NUCLEOTIDE SEQUENCE [LARGE SCALE GENOMIC DNA]</scope>
    <source>
        <strain evidence="5 6">SW-16</strain>
    </source>
</reference>
<dbReference type="EMBL" id="CP061171">
    <property type="protein sequence ID" value="QNR86990.1"/>
    <property type="molecule type" value="Genomic_DNA"/>
</dbReference>
<keyword evidence="3" id="KW-0804">Transcription</keyword>
<dbReference type="InterPro" id="IPR018060">
    <property type="entry name" value="HTH_AraC"/>
</dbReference>
<keyword evidence="6" id="KW-1185">Reference proteome</keyword>
<dbReference type="SUPFAM" id="SSF46689">
    <property type="entry name" value="Homeodomain-like"/>
    <property type="match status" value="1"/>
</dbReference>
<dbReference type="PROSITE" id="PS01124">
    <property type="entry name" value="HTH_ARAC_FAMILY_2"/>
    <property type="match status" value="1"/>
</dbReference>